<dbReference type="RefSeq" id="WP_074769242.1">
    <property type="nucleotide sequence ID" value="NZ_FNWO01000011.1"/>
</dbReference>
<reference evidence="3" key="1">
    <citation type="submission" date="2016-10" db="EMBL/GenBank/DDBJ databases">
        <authorList>
            <person name="Varghese N."/>
            <person name="Submissions S."/>
        </authorList>
    </citation>
    <scope>NUCLEOTIDE SEQUENCE [LARGE SCALE GENOMIC DNA]</scope>
    <source>
        <strain evidence="3">DSM 13234</strain>
    </source>
</reference>
<dbReference type="OrthoDB" id="7862954at2"/>
<accession>A0A1H6IJP7</accession>
<dbReference type="EMBL" id="FNWO01000011">
    <property type="protein sequence ID" value="SEH49083.1"/>
    <property type="molecule type" value="Genomic_DNA"/>
</dbReference>
<name>A0A1H6IJP7_MAGFU</name>
<evidence type="ECO:0000313" key="3">
    <source>
        <dbReference type="Proteomes" id="UP000182983"/>
    </source>
</evidence>
<dbReference type="InterPro" id="IPR019301">
    <property type="entry name" value="Flagellar_prot_FlgJ_N"/>
</dbReference>
<dbReference type="Proteomes" id="UP000182983">
    <property type="component" value="Unassembled WGS sequence"/>
</dbReference>
<proteinExistence type="predicted"/>
<feature type="domain" description="Flagellar protein FlgJ N-terminal" evidence="1">
    <location>
        <begin position="48"/>
        <end position="97"/>
    </location>
</feature>
<gene>
    <name evidence="2" type="ORF">SAMN04244559_02595</name>
</gene>
<protein>
    <submittedName>
        <fullName evidence="2">Rod binding protein</fullName>
    </submittedName>
</protein>
<evidence type="ECO:0000313" key="2">
    <source>
        <dbReference type="EMBL" id="SEH49083.1"/>
    </source>
</evidence>
<dbReference type="Pfam" id="PF10135">
    <property type="entry name" value="Rod-binding"/>
    <property type="match status" value="1"/>
</dbReference>
<keyword evidence="3" id="KW-1185">Reference proteome</keyword>
<dbReference type="AlphaFoldDB" id="A0A1H6IJP7"/>
<sequence length="106" mass="11509">MSALATTPSYDPSLAAPRAPTMIATTREKAAKTAKAFETQFVSQMYQHMFDGIETDGLFGGGTGEKMFRSVLIDEYAKMTTSRPGGSGFGIAPEIEKMLLKHQEVQ</sequence>
<evidence type="ECO:0000259" key="1">
    <source>
        <dbReference type="Pfam" id="PF10135"/>
    </source>
</evidence>
<organism evidence="2 3">
    <name type="scientific">Magnetospirillum fulvum</name>
    <name type="common">Rhodospirillum fulvum</name>
    <dbReference type="NCBI Taxonomy" id="1082"/>
    <lineage>
        <taxon>Bacteria</taxon>
        <taxon>Pseudomonadati</taxon>
        <taxon>Pseudomonadota</taxon>
        <taxon>Alphaproteobacteria</taxon>
        <taxon>Rhodospirillales</taxon>
        <taxon>Rhodospirillaceae</taxon>
        <taxon>Magnetospirillum</taxon>
    </lineage>
</organism>